<name>A0A7W9CVX5_9HYPH</name>
<sequence>MEEKKSAYVPPQTPRTERLVRWVFWIVTVLITLGIIAGDLLAT</sequence>
<accession>A0A7W9CVX5</accession>
<dbReference type="RefSeq" id="WP_281380131.1">
    <property type="nucleotide sequence ID" value="NZ_JACHOO010000003.1"/>
</dbReference>
<reference evidence="2 3" key="1">
    <citation type="submission" date="2020-08" db="EMBL/GenBank/DDBJ databases">
        <title>Genomic Encyclopedia of Type Strains, Phase IV (KMG-IV): sequencing the most valuable type-strain genomes for metagenomic binning, comparative biology and taxonomic classification.</title>
        <authorList>
            <person name="Goeker M."/>
        </authorList>
    </citation>
    <scope>NUCLEOTIDE SEQUENCE [LARGE SCALE GENOMIC DNA]</scope>
    <source>
        <strain evidence="2 3">DSM 16268</strain>
    </source>
</reference>
<dbReference type="Proteomes" id="UP000523821">
    <property type="component" value="Unassembled WGS sequence"/>
</dbReference>
<organism evidence="2 3">
    <name type="scientific">Prosthecomicrobium pneumaticum</name>
    <dbReference type="NCBI Taxonomy" id="81895"/>
    <lineage>
        <taxon>Bacteria</taxon>
        <taxon>Pseudomonadati</taxon>
        <taxon>Pseudomonadota</taxon>
        <taxon>Alphaproteobacteria</taxon>
        <taxon>Hyphomicrobiales</taxon>
        <taxon>Kaistiaceae</taxon>
        <taxon>Prosthecomicrobium</taxon>
    </lineage>
</organism>
<feature type="transmembrane region" description="Helical" evidence="1">
    <location>
        <begin position="22"/>
        <end position="42"/>
    </location>
</feature>
<keyword evidence="1" id="KW-0812">Transmembrane</keyword>
<gene>
    <name evidence="2" type="ORF">GGQ63_001703</name>
</gene>
<protein>
    <submittedName>
        <fullName evidence="2">Uncharacterized protein</fullName>
    </submittedName>
</protein>
<keyword evidence="1" id="KW-0472">Membrane</keyword>
<evidence type="ECO:0000256" key="1">
    <source>
        <dbReference type="SAM" id="Phobius"/>
    </source>
</evidence>
<dbReference type="AlphaFoldDB" id="A0A7W9CVX5"/>
<keyword evidence="3" id="KW-1185">Reference proteome</keyword>
<proteinExistence type="predicted"/>
<evidence type="ECO:0000313" key="3">
    <source>
        <dbReference type="Proteomes" id="UP000523821"/>
    </source>
</evidence>
<keyword evidence="1" id="KW-1133">Transmembrane helix</keyword>
<comment type="caution">
    <text evidence="2">The sequence shown here is derived from an EMBL/GenBank/DDBJ whole genome shotgun (WGS) entry which is preliminary data.</text>
</comment>
<evidence type="ECO:0000313" key="2">
    <source>
        <dbReference type="EMBL" id="MBB5752649.1"/>
    </source>
</evidence>
<dbReference type="EMBL" id="JACHOO010000003">
    <property type="protein sequence ID" value="MBB5752649.1"/>
    <property type="molecule type" value="Genomic_DNA"/>
</dbReference>